<organism evidence="3 4">
    <name type="scientific">Exophiala sideris</name>
    <dbReference type="NCBI Taxonomy" id="1016849"/>
    <lineage>
        <taxon>Eukaryota</taxon>
        <taxon>Fungi</taxon>
        <taxon>Dikarya</taxon>
        <taxon>Ascomycota</taxon>
        <taxon>Pezizomycotina</taxon>
        <taxon>Eurotiomycetes</taxon>
        <taxon>Chaetothyriomycetidae</taxon>
        <taxon>Chaetothyriales</taxon>
        <taxon>Herpotrichiellaceae</taxon>
        <taxon>Exophiala</taxon>
    </lineage>
</organism>
<sequence length="442" mass="49822">MQDPGFFISTFLRPLSRLKVLIFPTTTPGVRDFAFCSAEEQLLFDACKRQITSEMPKRSLFTNITPLPPQVSREVAIAMLHNHDEMIELNPMVIEHHPIKTPRDAPADEFLDCVWQELTDKVHYLPGGMMKGKVTYRACFHDTPHGLQTHIYAPTGLDIREKWSIGGTLPGEPPEPRELGVDVPRQGLYLREDCDMRCNRMLSGFVRKNLDKAHKVLIERIMKKAERVEDFVKTSAIPMTPASPTMSFQPGSVMANSQLLQTPMTARPPMSPQMLSPQQDLGWQTLANHPAYRVDDRRTSSYGPPSYQQTTQPQRLSYYASIHQSQGPKEFRAELEGSTYHTTYLTPPTQYNSSLDNRMSMVSELSSQDATPRGSPNPQAYSDRSSMISEIPGNNRWSSQDFRAGSNQSEGSGPSDRYSMVSELPSQQQRQQTARASSPPRS</sequence>
<evidence type="ECO:0000256" key="1">
    <source>
        <dbReference type="SAM" id="MobiDB-lite"/>
    </source>
</evidence>
<protein>
    <recommendedName>
        <fullName evidence="2">DUF7053 domain-containing protein</fullName>
    </recommendedName>
</protein>
<feature type="region of interest" description="Disordered" evidence="1">
    <location>
        <begin position="361"/>
        <end position="442"/>
    </location>
</feature>
<gene>
    <name evidence="3" type="ORF">LTR69_008706</name>
</gene>
<evidence type="ECO:0000313" key="4">
    <source>
        <dbReference type="Proteomes" id="UP001345691"/>
    </source>
</evidence>
<dbReference type="Proteomes" id="UP001345691">
    <property type="component" value="Unassembled WGS sequence"/>
</dbReference>
<evidence type="ECO:0000313" key="3">
    <source>
        <dbReference type="EMBL" id="KAK5054799.1"/>
    </source>
</evidence>
<dbReference type="InterPro" id="IPR055481">
    <property type="entry name" value="DUF7053"/>
</dbReference>
<accession>A0ABR0J253</accession>
<keyword evidence="4" id="KW-1185">Reference proteome</keyword>
<feature type="compositionally biased region" description="Polar residues" evidence="1">
    <location>
        <begin position="395"/>
        <end position="412"/>
    </location>
</feature>
<feature type="compositionally biased region" description="Low complexity" evidence="1">
    <location>
        <begin position="426"/>
        <end position="442"/>
    </location>
</feature>
<dbReference type="Pfam" id="PF23155">
    <property type="entry name" value="DUF7053"/>
    <property type="match status" value="1"/>
</dbReference>
<dbReference type="PANTHER" id="PTHR38117">
    <property type="entry name" value="NACHT AND WD40 DOMAIN PROTEIN"/>
    <property type="match status" value="1"/>
</dbReference>
<dbReference type="PANTHER" id="PTHR38117:SF1">
    <property type="entry name" value="DUF3074 DOMAIN-CONTAINING PROTEIN"/>
    <property type="match status" value="1"/>
</dbReference>
<name>A0ABR0J253_9EURO</name>
<dbReference type="EMBL" id="JAVRRF010000022">
    <property type="protein sequence ID" value="KAK5054799.1"/>
    <property type="molecule type" value="Genomic_DNA"/>
</dbReference>
<feature type="domain" description="DUF7053" evidence="2">
    <location>
        <begin position="57"/>
        <end position="226"/>
    </location>
</feature>
<comment type="caution">
    <text evidence="3">The sequence shown here is derived from an EMBL/GenBank/DDBJ whole genome shotgun (WGS) entry which is preliminary data.</text>
</comment>
<evidence type="ECO:0000259" key="2">
    <source>
        <dbReference type="Pfam" id="PF23155"/>
    </source>
</evidence>
<feature type="compositionally biased region" description="Polar residues" evidence="1">
    <location>
        <begin position="363"/>
        <end position="388"/>
    </location>
</feature>
<proteinExistence type="predicted"/>
<reference evidence="3 4" key="1">
    <citation type="submission" date="2023-08" db="EMBL/GenBank/DDBJ databases">
        <title>Black Yeasts Isolated from many extreme environments.</title>
        <authorList>
            <person name="Coleine C."/>
            <person name="Stajich J.E."/>
            <person name="Selbmann L."/>
        </authorList>
    </citation>
    <scope>NUCLEOTIDE SEQUENCE [LARGE SCALE GENOMIC DNA]</scope>
    <source>
        <strain evidence="3 4">CCFEE 6328</strain>
    </source>
</reference>